<organism evidence="2 3">
    <name type="scientific">Ramazzottius varieornatus</name>
    <name type="common">Water bear</name>
    <name type="synonym">Tardigrade</name>
    <dbReference type="NCBI Taxonomy" id="947166"/>
    <lineage>
        <taxon>Eukaryota</taxon>
        <taxon>Metazoa</taxon>
        <taxon>Ecdysozoa</taxon>
        <taxon>Tardigrada</taxon>
        <taxon>Eutardigrada</taxon>
        <taxon>Parachela</taxon>
        <taxon>Hypsibioidea</taxon>
        <taxon>Ramazzottiidae</taxon>
        <taxon>Ramazzottius</taxon>
    </lineage>
</organism>
<feature type="region of interest" description="Disordered" evidence="1">
    <location>
        <begin position="265"/>
        <end position="285"/>
    </location>
</feature>
<evidence type="ECO:0000313" key="2">
    <source>
        <dbReference type="EMBL" id="GAV02213.1"/>
    </source>
</evidence>
<feature type="region of interest" description="Disordered" evidence="1">
    <location>
        <begin position="159"/>
        <end position="178"/>
    </location>
</feature>
<evidence type="ECO:0000313" key="3">
    <source>
        <dbReference type="Proteomes" id="UP000186922"/>
    </source>
</evidence>
<comment type="caution">
    <text evidence="2">The sequence shown here is derived from an EMBL/GenBank/DDBJ whole genome shotgun (WGS) entry which is preliminary data.</text>
</comment>
<evidence type="ECO:0000256" key="1">
    <source>
        <dbReference type="SAM" id="MobiDB-lite"/>
    </source>
</evidence>
<feature type="region of interest" description="Disordered" evidence="1">
    <location>
        <begin position="118"/>
        <end position="145"/>
    </location>
</feature>
<reference evidence="2 3" key="1">
    <citation type="journal article" date="2016" name="Nat. Commun.">
        <title>Extremotolerant tardigrade genome and improved radiotolerance of human cultured cells by tardigrade-unique protein.</title>
        <authorList>
            <person name="Hashimoto T."/>
            <person name="Horikawa D.D."/>
            <person name="Saito Y."/>
            <person name="Kuwahara H."/>
            <person name="Kozuka-Hata H."/>
            <person name="Shin-I T."/>
            <person name="Minakuchi Y."/>
            <person name="Ohishi K."/>
            <person name="Motoyama A."/>
            <person name="Aizu T."/>
            <person name="Enomoto A."/>
            <person name="Kondo K."/>
            <person name="Tanaka S."/>
            <person name="Hara Y."/>
            <person name="Koshikawa S."/>
            <person name="Sagara H."/>
            <person name="Miura T."/>
            <person name="Yokobori S."/>
            <person name="Miyagawa K."/>
            <person name="Suzuki Y."/>
            <person name="Kubo T."/>
            <person name="Oyama M."/>
            <person name="Kohara Y."/>
            <person name="Fujiyama A."/>
            <person name="Arakawa K."/>
            <person name="Katayama T."/>
            <person name="Toyoda A."/>
            <person name="Kunieda T."/>
        </authorList>
    </citation>
    <scope>NUCLEOTIDE SEQUENCE [LARGE SCALE GENOMIC DNA]</scope>
    <source>
        <strain evidence="2 3">YOKOZUNA-1</strain>
    </source>
</reference>
<keyword evidence="3" id="KW-1185">Reference proteome</keyword>
<protein>
    <submittedName>
        <fullName evidence="2">Uncharacterized protein</fullName>
    </submittedName>
</protein>
<gene>
    <name evidence="2" type="primary">RvY_12807-1</name>
    <name evidence="2" type="synonym">RvY_12807.1</name>
    <name evidence="2" type="ORF">RvY_12807</name>
</gene>
<proteinExistence type="predicted"/>
<dbReference type="Proteomes" id="UP000186922">
    <property type="component" value="Unassembled WGS sequence"/>
</dbReference>
<name>A0A1D1VPV7_RAMVA</name>
<sequence length="372" mass="41659">MSSAKAVPGYGMFVRDLRKPGTVESCELPPTDQRQDCSLTSIVSTRKESKVCPLNRNDQFRPWKSTTRADFKVKTHFEAPRVPLTPKCSQRKATVTIKCEKEEDPDGRITAFHFKTSSVTTRTKEPSQRRPRGGTIFERSEENDNVSLITTDTRTLFAKEPSKRRPRGGTIFERRGENDNVSLITTDTQKLLAMLEESENEGPEGIRCGQSAKISSTRSSSESVFEPLHSNCRKTSFLRVVQKKPSPVGLSPLDRLEKRWNKPVAAADEGPEKPHSTANVPCPPTYQSELPPANAEQQNWWTRAEAHKWKERARLQRTAQSRGHAASQNTTQLPPIAHLGQLAGKPKNLTYDTDDCRDGTFGSSTEIIRACL</sequence>
<dbReference type="AlphaFoldDB" id="A0A1D1VPV7"/>
<accession>A0A1D1VPV7</accession>
<dbReference type="EMBL" id="BDGG01000008">
    <property type="protein sequence ID" value="GAV02213.1"/>
    <property type="molecule type" value="Genomic_DNA"/>
</dbReference>